<dbReference type="PRINTS" id="PR01727">
    <property type="entry name" value="DNABINDINGHU"/>
</dbReference>
<dbReference type="GO" id="GO:0005829">
    <property type="term" value="C:cytosol"/>
    <property type="evidence" value="ECO:0007669"/>
    <property type="project" value="TreeGrafter"/>
</dbReference>
<keyword evidence="7" id="KW-0233">DNA recombination</keyword>
<dbReference type="InterPro" id="IPR010992">
    <property type="entry name" value="IHF-like_DNA-bd_dom_sf"/>
</dbReference>
<organism evidence="10 11">
    <name type="scientific">Candidatus Arcanibacter lacustris</name>
    <dbReference type="NCBI Taxonomy" id="1607817"/>
    <lineage>
        <taxon>Bacteria</taxon>
        <taxon>Pseudomonadati</taxon>
        <taxon>Pseudomonadota</taxon>
        <taxon>Alphaproteobacteria</taxon>
        <taxon>Rickettsiales</taxon>
        <taxon>Candidatus Arcanibacter</taxon>
    </lineage>
</organism>
<gene>
    <name evidence="10" type="primary">ihfA</name>
    <name evidence="10" type="ORF">SZ25_00253</name>
</gene>
<dbReference type="EMBL" id="JYHA01000035">
    <property type="protein sequence ID" value="KKB96638.1"/>
    <property type="molecule type" value="Genomic_DNA"/>
</dbReference>
<evidence type="ECO:0000256" key="3">
    <source>
        <dbReference type="ARBA" id="ARBA00022845"/>
    </source>
</evidence>
<evidence type="ECO:0000256" key="5">
    <source>
        <dbReference type="ARBA" id="ARBA00023125"/>
    </source>
</evidence>
<comment type="caution">
    <text evidence="10">The sequence shown here is derived from an EMBL/GenBank/DDBJ whole genome shotgun (WGS) entry which is preliminary data.</text>
</comment>
<dbReference type="GO" id="GO:0006310">
    <property type="term" value="P:DNA recombination"/>
    <property type="evidence" value="ECO:0007669"/>
    <property type="project" value="UniProtKB-KW"/>
</dbReference>
<dbReference type="GO" id="GO:0030527">
    <property type="term" value="F:structural constituent of chromatin"/>
    <property type="evidence" value="ECO:0007669"/>
    <property type="project" value="InterPro"/>
</dbReference>
<evidence type="ECO:0000256" key="6">
    <source>
        <dbReference type="ARBA" id="ARBA00023163"/>
    </source>
</evidence>
<dbReference type="SUPFAM" id="SSF47729">
    <property type="entry name" value="IHF-like DNA-binding proteins"/>
    <property type="match status" value="1"/>
</dbReference>
<dbReference type="GO" id="GO:0003677">
    <property type="term" value="F:DNA binding"/>
    <property type="evidence" value="ECO:0007669"/>
    <property type="project" value="UniProtKB-KW"/>
</dbReference>
<dbReference type="PANTHER" id="PTHR33175:SF2">
    <property type="entry name" value="INTEGRATION HOST FACTOR SUBUNIT ALPHA"/>
    <property type="match status" value="1"/>
</dbReference>
<name>A0A0F5MP79_9RICK</name>
<dbReference type="GO" id="GO:0009893">
    <property type="term" value="P:positive regulation of metabolic process"/>
    <property type="evidence" value="ECO:0007669"/>
    <property type="project" value="UniProtKB-ARBA"/>
</dbReference>
<dbReference type="CDD" id="cd13835">
    <property type="entry name" value="IHF_A"/>
    <property type="match status" value="1"/>
</dbReference>
<dbReference type="GO" id="GO:0006355">
    <property type="term" value="P:regulation of DNA-templated transcription"/>
    <property type="evidence" value="ECO:0007669"/>
    <property type="project" value="InterPro"/>
</dbReference>
<evidence type="ECO:0000256" key="4">
    <source>
        <dbReference type="ARBA" id="ARBA00023015"/>
    </source>
</evidence>
<dbReference type="PANTHER" id="PTHR33175">
    <property type="entry name" value="DNA-BINDING PROTEIN HU"/>
    <property type="match status" value="1"/>
</dbReference>
<evidence type="ECO:0000256" key="2">
    <source>
        <dbReference type="ARBA" id="ARBA00018329"/>
    </source>
</evidence>
<accession>A0A0F5MP79</accession>
<dbReference type="Gene3D" id="4.10.520.10">
    <property type="entry name" value="IHF-like DNA-binding proteins"/>
    <property type="match status" value="1"/>
</dbReference>
<protein>
    <recommendedName>
        <fullName evidence="8">Histone-like DNA-binding protein</fullName>
    </recommendedName>
    <alternativeName>
        <fullName evidence="2">Integration host factor subunit alpha</fullName>
    </alternativeName>
</protein>
<keyword evidence="5" id="KW-0238">DNA-binding</keyword>
<dbReference type="AlphaFoldDB" id="A0A0F5MP79"/>
<dbReference type="InterPro" id="IPR005684">
    <property type="entry name" value="IHF_alpha"/>
</dbReference>
<evidence type="ECO:0000256" key="9">
    <source>
        <dbReference type="RuleBase" id="RU003939"/>
    </source>
</evidence>
<dbReference type="Proteomes" id="UP000033358">
    <property type="component" value="Unassembled WGS sequence"/>
</dbReference>
<dbReference type="Pfam" id="PF00216">
    <property type="entry name" value="Bac_DNA_binding"/>
    <property type="match status" value="1"/>
</dbReference>
<dbReference type="SMART" id="SM00411">
    <property type="entry name" value="BHL"/>
    <property type="match status" value="1"/>
</dbReference>
<dbReference type="GO" id="GO:0006417">
    <property type="term" value="P:regulation of translation"/>
    <property type="evidence" value="ECO:0007669"/>
    <property type="project" value="UniProtKB-KW"/>
</dbReference>
<keyword evidence="6" id="KW-0804">Transcription</keyword>
<comment type="similarity">
    <text evidence="1 9">Belongs to the bacterial histone-like protein family.</text>
</comment>
<sequence>MSETITRIHLASSVGKQVDVSVAESAKMVDAIFEEMSVGLKKDEVVKIPFFGSFYVRKKSQRMGRNPKTKVDAVIEPRNAVSFYASNKLKAKINNKKD</sequence>
<keyword evidence="4" id="KW-0805">Transcription regulation</keyword>
<dbReference type="InterPro" id="IPR000119">
    <property type="entry name" value="Hist_DNA-bd"/>
</dbReference>
<evidence type="ECO:0000256" key="1">
    <source>
        <dbReference type="ARBA" id="ARBA00010529"/>
    </source>
</evidence>
<evidence type="ECO:0000313" key="11">
    <source>
        <dbReference type="Proteomes" id="UP000033358"/>
    </source>
</evidence>
<evidence type="ECO:0000256" key="7">
    <source>
        <dbReference type="ARBA" id="ARBA00023172"/>
    </source>
</evidence>
<keyword evidence="11" id="KW-1185">Reference proteome</keyword>
<proteinExistence type="inferred from homology"/>
<reference evidence="10 11" key="1">
    <citation type="submission" date="2015-02" db="EMBL/GenBank/DDBJ databases">
        <title>Single cell genomics of a rare environmental alphaproteobacterium provides unique insights into Rickettsiaceae evolution.</title>
        <authorList>
            <person name="Martijn J."/>
            <person name="Schulz F."/>
            <person name="Zaremba-Niedzwiedzka K."/>
            <person name="Viklund J."/>
            <person name="Stepanauskas R."/>
            <person name="Andersson S.G.E."/>
            <person name="Horn M."/>
            <person name="Guy L."/>
            <person name="Ettema T.J.G."/>
        </authorList>
    </citation>
    <scope>NUCLEOTIDE SEQUENCE [LARGE SCALE GENOMIC DNA]</scope>
    <source>
        <strain evidence="10 11">SCGC AAA041-L04</strain>
    </source>
</reference>
<evidence type="ECO:0000313" key="10">
    <source>
        <dbReference type="EMBL" id="KKB96638.1"/>
    </source>
</evidence>
<keyword evidence="3" id="KW-0810">Translation regulation</keyword>
<evidence type="ECO:0000256" key="8">
    <source>
        <dbReference type="ARBA" id="ARBA00040467"/>
    </source>
</evidence>